<gene>
    <name evidence="5" type="ORF">MENT_LOCUS34894</name>
</gene>
<keyword evidence="2" id="KW-0788">Thiol protease</keyword>
<dbReference type="GO" id="GO:0006508">
    <property type="term" value="P:proteolysis"/>
    <property type="evidence" value="ECO:0007669"/>
    <property type="project" value="UniProtKB-KW"/>
</dbReference>
<dbReference type="PANTHER" id="PTHR21646">
    <property type="entry name" value="UBIQUITIN CARBOXYL-TERMINAL HYDROLASE"/>
    <property type="match status" value="1"/>
</dbReference>
<dbReference type="InterPro" id="IPR050185">
    <property type="entry name" value="Ub_carboxyl-term_hydrolase"/>
</dbReference>
<dbReference type="EC" id="3.4.19.12" evidence="2"/>
<dbReference type="InterPro" id="IPR018200">
    <property type="entry name" value="USP_CS"/>
</dbReference>
<feature type="region of interest" description="Disordered" evidence="3">
    <location>
        <begin position="87"/>
        <end position="127"/>
    </location>
</feature>
<dbReference type="GO" id="GO:0004843">
    <property type="term" value="F:cysteine-type deubiquitinase activity"/>
    <property type="evidence" value="ECO:0007669"/>
    <property type="project" value="UniProtKB-UniRule"/>
</dbReference>
<keyword evidence="2" id="KW-0833">Ubl conjugation pathway</keyword>
<comment type="similarity">
    <text evidence="2">Belongs to the peptidase C19 family.</text>
</comment>
<feature type="domain" description="USP" evidence="4">
    <location>
        <begin position="192"/>
        <end position="757"/>
    </location>
</feature>
<protein>
    <recommendedName>
        <fullName evidence="2">Ubiquitin carboxyl-terminal hydrolase</fullName>
        <ecNumber evidence="2">3.4.19.12</ecNumber>
    </recommendedName>
</protein>
<evidence type="ECO:0000259" key="4">
    <source>
        <dbReference type="PROSITE" id="PS50235"/>
    </source>
</evidence>
<evidence type="ECO:0000256" key="1">
    <source>
        <dbReference type="ARBA" id="ARBA00000707"/>
    </source>
</evidence>
<dbReference type="EMBL" id="CAJEWN010000440">
    <property type="protein sequence ID" value="CAD2182661.1"/>
    <property type="molecule type" value="Genomic_DNA"/>
</dbReference>
<dbReference type="CDD" id="cd02257">
    <property type="entry name" value="Peptidase_C19"/>
    <property type="match status" value="2"/>
</dbReference>
<evidence type="ECO:0000256" key="2">
    <source>
        <dbReference type="RuleBase" id="RU366025"/>
    </source>
</evidence>
<comment type="catalytic activity">
    <reaction evidence="1 2">
        <text>Thiol-dependent hydrolysis of ester, thioester, amide, peptide and isopeptide bonds formed by the C-terminal Gly of ubiquitin (a 76-residue protein attached to proteins as an intracellular targeting signal).</text>
        <dbReference type="EC" id="3.4.19.12"/>
    </reaction>
</comment>
<dbReference type="GO" id="GO:0016579">
    <property type="term" value="P:protein deubiquitination"/>
    <property type="evidence" value="ECO:0007669"/>
    <property type="project" value="InterPro"/>
</dbReference>
<dbReference type="OrthoDB" id="265776at2759"/>
<dbReference type="PROSITE" id="PS00973">
    <property type="entry name" value="USP_2"/>
    <property type="match status" value="1"/>
</dbReference>
<dbReference type="InterPro" id="IPR001394">
    <property type="entry name" value="Peptidase_C19_UCH"/>
</dbReference>
<evidence type="ECO:0000313" key="5">
    <source>
        <dbReference type="EMBL" id="CAD2182661.1"/>
    </source>
</evidence>
<comment type="caution">
    <text evidence="5">The sequence shown here is derived from an EMBL/GenBank/DDBJ whole genome shotgun (WGS) entry which is preliminary data.</text>
</comment>
<accession>A0A6V7W8K1</accession>
<keyword evidence="2" id="KW-0378">Hydrolase</keyword>
<evidence type="ECO:0000256" key="3">
    <source>
        <dbReference type="SAM" id="MobiDB-lite"/>
    </source>
</evidence>
<dbReference type="PROSITE" id="PS00972">
    <property type="entry name" value="USP_1"/>
    <property type="match status" value="1"/>
</dbReference>
<feature type="compositionally biased region" description="Polar residues" evidence="3">
    <location>
        <begin position="87"/>
        <end position="122"/>
    </location>
</feature>
<evidence type="ECO:0000313" key="6">
    <source>
        <dbReference type="Proteomes" id="UP000580250"/>
    </source>
</evidence>
<dbReference type="Gene3D" id="3.90.70.10">
    <property type="entry name" value="Cysteine proteinases"/>
    <property type="match status" value="2"/>
</dbReference>
<sequence length="808" mass="94208">MSQYTRPSTLDYKYYEDWKRVYDAYFLSAYPNSNNNSTYNSNFSNISNINHSYDGSNTSNERSNEVKNISSNFYRTEYSDNFNKETTNSFNNEGPSTIETTSSNKINNNETIFDSNSSNGINPQEIENPKSKLRSYKQNNPEKDFIPKSVILAKGDFAYPEEDYIVTKTKRSSNKQNMESKIVDKQNIPCLRGLKNHGNTCYFNALMQSLAGCDKFAEFLLCYDFVEYKKNVILNSFIHTIRCMWFNNTSVDNCCYRTISSIAKENSTFCLGYQHDSHECMIWLLNKLNREILDSNLEKYYDKGWSMDSNIERIGCSNSNQEDKKSTVLELFQGQFRNEIKCTAPNCGFVDISYEPFLSVSLSVPLPRKYTVKFITQHPVRKITRFNFNSSYPFLTVKDIMEQIEQVVKISPVNMIAIKIKPDGHSYLVPDNLVLESDNQLNEFTILEIPGEITKQLLENNLIIAIVYFVFGDGKIYGEPYIANLNRDLSYNHLCFKLMEIGTFLLPKPYYKMNFCNLHLQNSDGTTTCFDQRIKKPLFHECVDRAFNEKENKKNVIQIIVEWDLSLKTDFELKSIKEKINENYSLENKFNNISKQTPVPLITMLDNFAKSEPIQFWNCPKCNKPSGSMQIKFDSLPDILVFYLKRFAQSGSHTKKNDKNVQIPLEELDMSSYINSQNTLKCLAKHKGKFEYNANKYDLSSIIYHHGNNFSSGHYTAAARNFIDGKWRLFNDNGVSDKSSHEISESNCSYMLFYQRRPYVPWFPHKVPYDIIQEYREINKDARDYKQPWFLRFFAPKSHQYSEGHYND</sequence>
<dbReference type="AlphaFoldDB" id="A0A6V7W8K1"/>
<dbReference type="InterPro" id="IPR028889">
    <property type="entry name" value="USP"/>
</dbReference>
<dbReference type="SUPFAM" id="SSF54001">
    <property type="entry name" value="Cysteine proteinases"/>
    <property type="match status" value="1"/>
</dbReference>
<reference evidence="5 6" key="1">
    <citation type="submission" date="2020-08" db="EMBL/GenBank/DDBJ databases">
        <authorList>
            <person name="Koutsovoulos G."/>
            <person name="Danchin GJ E."/>
        </authorList>
    </citation>
    <scope>NUCLEOTIDE SEQUENCE [LARGE SCALE GENOMIC DNA]</scope>
</reference>
<proteinExistence type="inferred from homology"/>
<dbReference type="Pfam" id="PF00443">
    <property type="entry name" value="UCH"/>
    <property type="match status" value="1"/>
</dbReference>
<dbReference type="Proteomes" id="UP000580250">
    <property type="component" value="Unassembled WGS sequence"/>
</dbReference>
<organism evidence="5 6">
    <name type="scientific">Meloidogyne enterolobii</name>
    <name type="common">Root-knot nematode worm</name>
    <name type="synonym">Meloidogyne mayaguensis</name>
    <dbReference type="NCBI Taxonomy" id="390850"/>
    <lineage>
        <taxon>Eukaryota</taxon>
        <taxon>Metazoa</taxon>
        <taxon>Ecdysozoa</taxon>
        <taxon>Nematoda</taxon>
        <taxon>Chromadorea</taxon>
        <taxon>Rhabditida</taxon>
        <taxon>Tylenchina</taxon>
        <taxon>Tylenchomorpha</taxon>
        <taxon>Tylenchoidea</taxon>
        <taxon>Meloidogynidae</taxon>
        <taxon>Meloidogyninae</taxon>
        <taxon>Meloidogyne</taxon>
    </lineage>
</organism>
<keyword evidence="2" id="KW-0645">Protease</keyword>
<name>A0A6V7W8K1_MELEN</name>
<dbReference type="PROSITE" id="PS50235">
    <property type="entry name" value="USP_3"/>
    <property type="match status" value="1"/>
</dbReference>
<dbReference type="InterPro" id="IPR038765">
    <property type="entry name" value="Papain-like_cys_pep_sf"/>
</dbReference>